<evidence type="ECO:0000313" key="4">
    <source>
        <dbReference type="EMBL" id="BAY18226.1"/>
    </source>
</evidence>
<evidence type="ECO:0000256" key="1">
    <source>
        <dbReference type="SAM" id="MobiDB-lite"/>
    </source>
</evidence>
<evidence type="ECO:0000259" key="3">
    <source>
        <dbReference type="Pfam" id="PF20703"/>
    </source>
</evidence>
<feature type="region of interest" description="Disordered" evidence="1">
    <location>
        <begin position="1"/>
        <end position="23"/>
    </location>
</feature>
<sequence>MENHSDSDVLSPSNSTNQIQQDFGSNSGQAIAQMIGGMAIGQLTVYLSQVRTELETSQPPANKLGANPYQGLLAFRETDGDRFFGRDKQIEQLWQRFRELHDNESAVRVLPIYGPSGSGKSSLARAGLIPKLGANPLLGRNQARLVVLIPGSHPLEALAAMLARMATNDPTPVSKTREFAQALTQQNIHQEYDGLRRIAALLPDSLIVLVDQFEEVYTLCKDKAERDAFVGNLLCAAANLSKRVSVILTLRSDFLGETQQHPRLNKLFSDQGFLVPIMQPEDLEAAIVRPAAQAGYPLNSAVVQLLIEQTQGREALPLLQFTLTRIWEGLPNIDPAETLKNLGGVGGALAEEAQRLYENLNKEEQAIARRIFLALVELEEGKKSTRRRAALSELIADEKEAANVRDIIKSFALPEVRFLATFFDEQSGEMIEVAHEAMIRNWGQLQEWLNECQENLRKKRKIEQAAEEWADFGKSKEYVLQGRSLRDAREFMQAQKDYRETALSSLAKEFVMASLRKQRGDFLKIVGLFISFPFIGTLIFNIIITAHWQFLYRAGEILNKQDCNPNYELQFLLRYMRLVGKNNLQRRNFCGEILTGADFRDANLSDSNLQKASLGNANFQGAYLIETDLQNSFLVEANLRASILKKAKLQNANLLGADLSNSILEGADFQNTNLNQANLSGSDLSGANLSGANLSGTALKDANLTDTDLRYTKGLTKEQLSYAMVLCRAKLPNNVVINSFIKEKIDKDCTN</sequence>
<dbReference type="PANTHER" id="PTHR14136">
    <property type="entry name" value="BTB_POZ DOMAIN-CONTAINING PROTEIN KCTD9"/>
    <property type="match status" value="1"/>
</dbReference>
<keyword evidence="2" id="KW-1133">Transmembrane helix</keyword>
<reference evidence="4 5" key="1">
    <citation type="submission" date="2017-06" db="EMBL/GenBank/DDBJ databases">
        <title>Genome sequencing of cyanobaciteial culture collection at National Institute for Environmental Studies (NIES).</title>
        <authorList>
            <person name="Hirose Y."/>
            <person name="Shimura Y."/>
            <person name="Fujisawa T."/>
            <person name="Nakamura Y."/>
            <person name="Kawachi M."/>
        </authorList>
    </citation>
    <scope>NUCLEOTIDE SEQUENCE [LARGE SCALE GENOMIC DNA]</scope>
    <source>
        <strain evidence="4 5">NIES-21</strain>
    </source>
</reference>
<dbReference type="InterPro" id="IPR051082">
    <property type="entry name" value="Pentapeptide-BTB/POZ_domain"/>
</dbReference>
<keyword evidence="5" id="KW-1185">Reference proteome</keyword>
<proteinExistence type="predicted"/>
<dbReference type="InterPro" id="IPR049052">
    <property type="entry name" value="nSTAND1"/>
</dbReference>
<dbReference type="AlphaFoldDB" id="A0A1Z4GLL1"/>
<dbReference type="InterPro" id="IPR001646">
    <property type="entry name" value="5peptide_repeat"/>
</dbReference>
<accession>A0A1Z4GLL1</accession>
<dbReference type="PANTHER" id="PTHR14136:SF17">
    <property type="entry name" value="BTB_POZ DOMAIN-CONTAINING PROTEIN KCTD9"/>
    <property type="match status" value="1"/>
</dbReference>
<gene>
    <name evidence="4" type="ORF">NIES21_40700</name>
</gene>
<dbReference type="SUPFAM" id="SSF141571">
    <property type="entry name" value="Pentapeptide repeat-like"/>
    <property type="match status" value="1"/>
</dbReference>
<dbReference type="Proteomes" id="UP000218287">
    <property type="component" value="Chromosome"/>
</dbReference>
<feature type="domain" description="Novel STAND NTPase 1" evidence="3">
    <location>
        <begin position="68"/>
        <end position="476"/>
    </location>
</feature>
<dbReference type="Pfam" id="PF20703">
    <property type="entry name" value="nSTAND1"/>
    <property type="match status" value="1"/>
</dbReference>
<dbReference type="Gene3D" id="2.160.20.80">
    <property type="entry name" value="E3 ubiquitin-protein ligase SopA"/>
    <property type="match status" value="1"/>
</dbReference>
<evidence type="ECO:0000256" key="2">
    <source>
        <dbReference type="SAM" id="Phobius"/>
    </source>
</evidence>
<dbReference type="SUPFAM" id="SSF52540">
    <property type="entry name" value="P-loop containing nucleoside triphosphate hydrolases"/>
    <property type="match status" value="1"/>
</dbReference>
<dbReference type="OrthoDB" id="464342at2"/>
<evidence type="ECO:0000313" key="5">
    <source>
        <dbReference type="Proteomes" id="UP000218287"/>
    </source>
</evidence>
<dbReference type="InterPro" id="IPR027417">
    <property type="entry name" value="P-loop_NTPase"/>
</dbReference>
<dbReference type="Gene3D" id="3.40.50.300">
    <property type="entry name" value="P-loop containing nucleotide triphosphate hydrolases"/>
    <property type="match status" value="1"/>
</dbReference>
<feature type="transmembrane region" description="Helical" evidence="2">
    <location>
        <begin position="522"/>
        <end position="544"/>
    </location>
</feature>
<keyword evidence="2" id="KW-0812">Transmembrane</keyword>
<dbReference type="Pfam" id="PF00805">
    <property type="entry name" value="Pentapeptide"/>
    <property type="match status" value="2"/>
</dbReference>
<protein>
    <submittedName>
        <fullName evidence="4">Pentapeptide repeat-containing protein</fullName>
    </submittedName>
</protein>
<dbReference type="EMBL" id="AP018174">
    <property type="protein sequence ID" value="BAY18226.1"/>
    <property type="molecule type" value="Genomic_DNA"/>
</dbReference>
<keyword evidence="2" id="KW-0472">Membrane</keyword>
<organism evidence="4 5">
    <name type="scientific">Anabaenopsis circularis NIES-21</name>
    <dbReference type="NCBI Taxonomy" id="1085406"/>
    <lineage>
        <taxon>Bacteria</taxon>
        <taxon>Bacillati</taxon>
        <taxon>Cyanobacteriota</taxon>
        <taxon>Cyanophyceae</taxon>
        <taxon>Nostocales</taxon>
        <taxon>Nodulariaceae</taxon>
        <taxon>Anabaenopsis</taxon>
    </lineage>
</organism>
<feature type="compositionally biased region" description="Polar residues" evidence="1">
    <location>
        <begin position="8"/>
        <end position="23"/>
    </location>
</feature>
<name>A0A1Z4GLL1_9CYAN</name>